<dbReference type="Pfam" id="PF03129">
    <property type="entry name" value="HGTP_anticodon"/>
    <property type="match status" value="1"/>
</dbReference>
<dbReference type="InterPro" id="IPR036621">
    <property type="entry name" value="Anticodon-bd_dom_sf"/>
</dbReference>
<dbReference type="SUPFAM" id="SSF55681">
    <property type="entry name" value="Class II aaRS and biotin synthetases"/>
    <property type="match status" value="1"/>
</dbReference>
<keyword evidence="8 10" id="KW-0030">Aminoacyl-tRNA synthetase</keyword>
<feature type="binding site" evidence="11">
    <location>
        <position position="112"/>
    </location>
    <ligand>
        <name>L-histidine</name>
        <dbReference type="ChEBI" id="CHEBI:57595"/>
    </ligand>
</feature>
<comment type="similarity">
    <text evidence="1 10">Belongs to the class-II aminoacyl-tRNA synthetase family.</text>
</comment>
<dbReference type="InterPro" id="IPR006195">
    <property type="entry name" value="aa-tRNA-synth_II"/>
</dbReference>
<organism evidence="14 15">
    <name type="scientific">Tistrella mobilis</name>
    <dbReference type="NCBI Taxonomy" id="171437"/>
    <lineage>
        <taxon>Bacteria</taxon>
        <taxon>Pseudomonadati</taxon>
        <taxon>Pseudomonadota</taxon>
        <taxon>Alphaproteobacteria</taxon>
        <taxon>Geminicoccales</taxon>
        <taxon>Geminicoccaceae</taxon>
        <taxon>Tistrella</taxon>
    </lineage>
</organism>
<dbReference type="InterPro" id="IPR015807">
    <property type="entry name" value="His-tRNA-ligase"/>
</dbReference>
<dbReference type="GO" id="GO:0005524">
    <property type="term" value="F:ATP binding"/>
    <property type="evidence" value="ECO:0007669"/>
    <property type="project" value="UniProtKB-UniRule"/>
</dbReference>
<comment type="subcellular location">
    <subcellularLocation>
        <location evidence="10">Cytoplasm</location>
    </subcellularLocation>
</comment>
<protein>
    <recommendedName>
        <fullName evidence="10">Histidine--tRNA ligase</fullName>
        <ecNumber evidence="10">6.1.1.21</ecNumber>
    </recommendedName>
    <alternativeName>
        <fullName evidence="10">Histidyl-tRNA synthetase</fullName>
        <shortName evidence="10">HisRS</shortName>
    </alternativeName>
</protein>
<dbReference type="PANTHER" id="PTHR43707:SF1">
    <property type="entry name" value="HISTIDINE--TRNA LIGASE, MITOCHONDRIAL-RELATED"/>
    <property type="match status" value="1"/>
</dbReference>
<gene>
    <name evidence="10" type="primary">hisS</name>
    <name evidence="14" type="ORF">AUP44_13120</name>
    <name evidence="13" type="ORF">DCK97_28775</name>
</gene>
<evidence type="ECO:0000313" key="15">
    <source>
        <dbReference type="Proteomes" id="UP000075787"/>
    </source>
</evidence>
<dbReference type="EMBL" id="DMAI01000478">
    <property type="protein sequence ID" value="HAE51412.1"/>
    <property type="molecule type" value="Genomic_DNA"/>
</dbReference>
<dbReference type="InterPro" id="IPR033656">
    <property type="entry name" value="HisRS_anticodon"/>
</dbReference>
<feature type="binding site" evidence="11">
    <location>
        <position position="130"/>
    </location>
    <ligand>
        <name>L-histidine</name>
        <dbReference type="ChEBI" id="CHEBI:57595"/>
    </ligand>
</feature>
<dbReference type="HAMAP" id="MF_00127">
    <property type="entry name" value="His_tRNA_synth"/>
    <property type="match status" value="1"/>
</dbReference>
<dbReference type="GeneID" id="97240192"/>
<sequence>MAKLQPVRGTHDILPDEMPRYRNVFDAVAHVGATYGYGEIATPIFEFTEVFKRTLGDTSDVVTKEMYTFADRGGEGLTLRPEGTAGVARAVISGGLLQQVPLKYFYRGPMFRYERPQKGRMRQFHQIGVELLGVPEPSGDIEVIALGADILDRLGVLGDTMLEINTIGDMESRNAYRTALVAYLEGHIDRLSDDSRERLHRNPLRVLDSKDAGDREVVANAPRFDDYLTPHAADFFATVLAGLDRLGIPYRRNVYLVRGLDYYCHTTFEFVTDRLGAQGTVLAGGRYDGLIGQMGGAETPGVGWAAGVERLSLLAEPPAATIRPVALVPLGPAAEAEAMVLARRLRKAGVVVDLGYGGNLKKRMKRADRVGAAQAVIFGDDELARGAAQLKSLDDGAQTEVALADLVDRLAARG</sequence>
<feature type="binding site" evidence="11">
    <location>
        <position position="258"/>
    </location>
    <ligand>
        <name>L-histidine</name>
        <dbReference type="ChEBI" id="CHEBI:57595"/>
    </ligand>
</feature>
<feature type="binding site" evidence="11">
    <location>
        <begin position="82"/>
        <end position="84"/>
    </location>
    <ligand>
        <name>L-histidine</name>
        <dbReference type="ChEBI" id="CHEBI:57595"/>
    </ligand>
</feature>
<evidence type="ECO:0000313" key="13">
    <source>
        <dbReference type="EMBL" id="HAE51412.1"/>
    </source>
</evidence>
<evidence type="ECO:0000256" key="7">
    <source>
        <dbReference type="ARBA" id="ARBA00022917"/>
    </source>
</evidence>
<dbReference type="Proteomes" id="UP000075787">
    <property type="component" value="Unassembled WGS sequence"/>
</dbReference>
<evidence type="ECO:0000313" key="14">
    <source>
        <dbReference type="EMBL" id="KYO50444.1"/>
    </source>
</evidence>
<dbReference type="PROSITE" id="PS50862">
    <property type="entry name" value="AA_TRNA_LIGASE_II"/>
    <property type="match status" value="1"/>
</dbReference>
<dbReference type="InterPro" id="IPR041715">
    <property type="entry name" value="HisRS-like_core"/>
</dbReference>
<proteinExistence type="inferred from homology"/>
<dbReference type="EMBL" id="LPZR01000198">
    <property type="protein sequence ID" value="KYO50444.1"/>
    <property type="molecule type" value="Genomic_DNA"/>
</dbReference>
<dbReference type="AlphaFoldDB" id="A0A162K444"/>
<accession>A0A162K444</accession>
<comment type="subunit">
    <text evidence="2 10">Homodimer.</text>
</comment>
<evidence type="ECO:0000256" key="2">
    <source>
        <dbReference type="ARBA" id="ARBA00011738"/>
    </source>
</evidence>
<keyword evidence="7 10" id="KW-0648">Protein biosynthesis</keyword>
<dbReference type="Gene3D" id="3.30.930.10">
    <property type="entry name" value="Bira Bifunctional Protein, Domain 2"/>
    <property type="match status" value="1"/>
</dbReference>
<keyword evidence="3 10" id="KW-0963">Cytoplasm</keyword>
<dbReference type="RefSeq" id="WP_062768157.1">
    <property type="nucleotide sequence ID" value="NZ_CP121041.1"/>
</dbReference>
<reference evidence="13 16" key="2">
    <citation type="journal article" date="2018" name="Nat. Biotechnol.">
        <title>A standardized bacterial taxonomy based on genome phylogeny substantially revises the tree of life.</title>
        <authorList>
            <person name="Parks D.H."/>
            <person name="Chuvochina M."/>
            <person name="Waite D.W."/>
            <person name="Rinke C."/>
            <person name="Skarshewski A."/>
            <person name="Chaumeil P.A."/>
            <person name="Hugenholtz P."/>
        </authorList>
    </citation>
    <scope>NUCLEOTIDE SEQUENCE [LARGE SCALE GENOMIC DNA]</scope>
    <source>
        <strain evidence="13">UBA8739</strain>
    </source>
</reference>
<feature type="binding site" evidence="11">
    <location>
        <begin position="262"/>
        <end position="263"/>
    </location>
    <ligand>
        <name>L-histidine</name>
        <dbReference type="ChEBI" id="CHEBI:57595"/>
    </ligand>
</feature>
<comment type="caution">
    <text evidence="14">The sequence shown here is derived from an EMBL/GenBank/DDBJ whole genome shotgun (WGS) entry which is preliminary data.</text>
</comment>
<evidence type="ECO:0000256" key="10">
    <source>
        <dbReference type="HAMAP-Rule" id="MF_00127"/>
    </source>
</evidence>
<evidence type="ECO:0000256" key="4">
    <source>
        <dbReference type="ARBA" id="ARBA00022598"/>
    </source>
</evidence>
<dbReference type="Gene3D" id="3.40.50.800">
    <property type="entry name" value="Anticodon-binding domain"/>
    <property type="match status" value="1"/>
</dbReference>
<keyword evidence="6 10" id="KW-0067">ATP-binding</keyword>
<dbReference type="Proteomes" id="UP000257706">
    <property type="component" value="Unassembled WGS sequence"/>
</dbReference>
<dbReference type="InterPro" id="IPR045864">
    <property type="entry name" value="aa-tRNA-synth_II/BPL/LPL"/>
</dbReference>
<dbReference type="OrthoDB" id="9800814at2"/>
<evidence type="ECO:0000256" key="5">
    <source>
        <dbReference type="ARBA" id="ARBA00022741"/>
    </source>
</evidence>
<evidence type="ECO:0000259" key="12">
    <source>
        <dbReference type="PROSITE" id="PS50862"/>
    </source>
</evidence>
<keyword evidence="4 10" id="KW-0436">Ligase</keyword>
<evidence type="ECO:0000256" key="8">
    <source>
        <dbReference type="ARBA" id="ARBA00023146"/>
    </source>
</evidence>
<comment type="catalytic activity">
    <reaction evidence="9 10">
        <text>tRNA(His) + L-histidine + ATP = L-histidyl-tRNA(His) + AMP + diphosphate + H(+)</text>
        <dbReference type="Rhea" id="RHEA:17313"/>
        <dbReference type="Rhea" id="RHEA-COMP:9665"/>
        <dbReference type="Rhea" id="RHEA-COMP:9689"/>
        <dbReference type="ChEBI" id="CHEBI:15378"/>
        <dbReference type="ChEBI" id="CHEBI:30616"/>
        <dbReference type="ChEBI" id="CHEBI:33019"/>
        <dbReference type="ChEBI" id="CHEBI:57595"/>
        <dbReference type="ChEBI" id="CHEBI:78442"/>
        <dbReference type="ChEBI" id="CHEBI:78527"/>
        <dbReference type="ChEBI" id="CHEBI:456215"/>
        <dbReference type="EC" id="6.1.1.21"/>
    </reaction>
</comment>
<evidence type="ECO:0000256" key="6">
    <source>
        <dbReference type="ARBA" id="ARBA00022840"/>
    </source>
</evidence>
<name>A0A162K444_9PROT</name>
<dbReference type="InterPro" id="IPR004154">
    <property type="entry name" value="Anticodon-bd"/>
</dbReference>
<dbReference type="GO" id="GO:0006427">
    <property type="term" value="P:histidyl-tRNA aminoacylation"/>
    <property type="evidence" value="ECO:0007669"/>
    <property type="project" value="UniProtKB-UniRule"/>
</dbReference>
<dbReference type="GO" id="GO:0005737">
    <property type="term" value="C:cytoplasm"/>
    <property type="evidence" value="ECO:0007669"/>
    <property type="project" value="UniProtKB-SubCell"/>
</dbReference>
<feature type="domain" description="Aminoacyl-transfer RNA synthetases class-II family profile" evidence="12">
    <location>
        <begin position="1"/>
        <end position="324"/>
    </location>
</feature>
<reference evidence="14 15" key="1">
    <citation type="submission" date="2015-12" db="EMBL/GenBank/DDBJ databases">
        <title>Genome sequence of Tistrella mobilis MCCC 1A02139.</title>
        <authorList>
            <person name="Lu L."/>
            <person name="Lai Q."/>
            <person name="Shao Z."/>
            <person name="Qian P."/>
        </authorList>
    </citation>
    <scope>NUCLEOTIDE SEQUENCE [LARGE SCALE GENOMIC DNA]</scope>
    <source>
        <strain evidence="14 15">MCCC 1A02139</strain>
    </source>
</reference>
<dbReference type="CDD" id="cd00773">
    <property type="entry name" value="HisRS-like_core"/>
    <property type="match status" value="1"/>
</dbReference>
<dbReference type="PANTHER" id="PTHR43707">
    <property type="entry name" value="HISTIDYL-TRNA SYNTHETASE"/>
    <property type="match status" value="1"/>
</dbReference>
<dbReference type="GO" id="GO:0004821">
    <property type="term" value="F:histidine-tRNA ligase activity"/>
    <property type="evidence" value="ECO:0007669"/>
    <property type="project" value="UniProtKB-UniRule"/>
</dbReference>
<dbReference type="NCBIfam" id="TIGR00442">
    <property type="entry name" value="hisS"/>
    <property type="match status" value="1"/>
</dbReference>
<evidence type="ECO:0000256" key="11">
    <source>
        <dbReference type="PIRSR" id="PIRSR001549-1"/>
    </source>
</evidence>
<evidence type="ECO:0000313" key="16">
    <source>
        <dbReference type="Proteomes" id="UP000257706"/>
    </source>
</evidence>
<dbReference type="CDD" id="cd00859">
    <property type="entry name" value="HisRS_anticodon"/>
    <property type="match status" value="1"/>
</dbReference>
<evidence type="ECO:0000256" key="9">
    <source>
        <dbReference type="ARBA" id="ARBA00047639"/>
    </source>
</evidence>
<dbReference type="Pfam" id="PF13393">
    <property type="entry name" value="tRNA-synt_His"/>
    <property type="match status" value="1"/>
</dbReference>
<dbReference type="SUPFAM" id="SSF52954">
    <property type="entry name" value="Class II aaRS ABD-related"/>
    <property type="match status" value="1"/>
</dbReference>
<dbReference type="InterPro" id="IPR004516">
    <property type="entry name" value="HisRS/HisZ"/>
</dbReference>
<dbReference type="PIRSF" id="PIRSF001549">
    <property type="entry name" value="His-tRNA_synth"/>
    <property type="match status" value="1"/>
</dbReference>
<keyword evidence="5 10" id="KW-0547">Nucleotide-binding</keyword>
<dbReference type="EC" id="6.1.1.21" evidence="10"/>
<feature type="binding site" evidence="11">
    <location>
        <position position="126"/>
    </location>
    <ligand>
        <name>L-histidine</name>
        <dbReference type="ChEBI" id="CHEBI:57595"/>
    </ligand>
</feature>
<evidence type="ECO:0000256" key="3">
    <source>
        <dbReference type="ARBA" id="ARBA00022490"/>
    </source>
</evidence>
<evidence type="ECO:0000256" key="1">
    <source>
        <dbReference type="ARBA" id="ARBA00008226"/>
    </source>
</evidence>